<reference evidence="2" key="1">
    <citation type="journal article" date="2022" name="Int. J. Mol. Sci.">
        <title>Draft Genome of Tanacetum Coccineum: Genomic Comparison of Closely Related Tanacetum-Family Plants.</title>
        <authorList>
            <person name="Yamashiro T."/>
            <person name="Shiraishi A."/>
            <person name="Nakayama K."/>
            <person name="Satake H."/>
        </authorList>
    </citation>
    <scope>NUCLEOTIDE SEQUENCE</scope>
</reference>
<accession>A0ABQ5DIQ2</accession>
<organism evidence="2 3">
    <name type="scientific">Tanacetum coccineum</name>
    <dbReference type="NCBI Taxonomy" id="301880"/>
    <lineage>
        <taxon>Eukaryota</taxon>
        <taxon>Viridiplantae</taxon>
        <taxon>Streptophyta</taxon>
        <taxon>Embryophyta</taxon>
        <taxon>Tracheophyta</taxon>
        <taxon>Spermatophyta</taxon>
        <taxon>Magnoliopsida</taxon>
        <taxon>eudicotyledons</taxon>
        <taxon>Gunneridae</taxon>
        <taxon>Pentapetalae</taxon>
        <taxon>asterids</taxon>
        <taxon>campanulids</taxon>
        <taxon>Asterales</taxon>
        <taxon>Asteraceae</taxon>
        <taxon>Asteroideae</taxon>
        <taxon>Anthemideae</taxon>
        <taxon>Anthemidinae</taxon>
        <taxon>Tanacetum</taxon>
    </lineage>
</organism>
<evidence type="ECO:0000313" key="2">
    <source>
        <dbReference type="EMBL" id="GJT38161.1"/>
    </source>
</evidence>
<reference evidence="2" key="2">
    <citation type="submission" date="2022-01" db="EMBL/GenBank/DDBJ databases">
        <authorList>
            <person name="Yamashiro T."/>
            <person name="Shiraishi A."/>
            <person name="Satake H."/>
            <person name="Nakayama K."/>
        </authorList>
    </citation>
    <scope>NUCLEOTIDE SEQUENCE</scope>
</reference>
<dbReference type="EMBL" id="BQNB010015283">
    <property type="protein sequence ID" value="GJT38161.1"/>
    <property type="molecule type" value="Genomic_DNA"/>
</dbReference>
<protein>
    <submittedName>
        <fullName evidence="2">Uncharacterized protein</fullName>
    </submittedName>
</protein>
<keyword evidence="3" id="KW-1185">Reference proteome</keyword>
<evidence type="ECO:0000313" key="3">
    <source>
        <dbReference type="Proteomes" id="UP001151760"/>
    </source>
</evidence>
<proteinExistence type="predicted"/>
<dbReference type="Proteomes" id="UP001151760">
    <property type="component" value="Unassembled WGS sequence"/>
</dbReference>
<comment type="caution">
    <text evidence="2">The sequence shown here is derived from an EMBL/GenBank/DDBJ whole genome shotgun (WGS) entry which is preliminary data.</text>
</comment>
<gene>
    <name evidence="2" type="ORF">Tco_0938026</name>
</gene>
<feature type="compositionally biased region" description="Basic residues" evidence="1">
    <location>
        <begin position="301"/>
        <end position="315"/>
    </location>
</feature>
<feature type="compositionally biased region" description="Basic and acidic residues" evidence="1">
    <location>
        <begin position="316"/>
        <end position="331"/>
    </location>
</feature>
<sequence>MWLIVVSDEEATVNPEILHTRYPIVDWESQSLGSEHVYKIINTSYHKTFESMLKRFDRQDLVDLHGLVMKRFKDNTPEGYNLILLGDLNASLNQIQKMKLEQHQDWTLSQLEKLPVDQYKNELSVVLQQCQCNDTSCLQGRMSKEKGKGIMTEPEPPKKLKKRVQVQLTIDEELAKKLYEEEHARFNAEQEARAKEEQGQEKSDFELDTIKRYQELKRKPISVAQARKNMMIYLKNMAGYKMEYFKGMSYDDIRPMFEVEYNKVQTLFKNKDVEEEKGQKVLEEFAKKTKTEQGVKEISKKTRGMRRKSLAKKRTRETQDEDTSKRQKHDEEETTDYEEEELRLNLKIVPNEDDEVYYEPLSKKYPIVYFEYQLMERMEAKYMDVYKLTIADGSSSYHGSMQAFLRRLDRQDLDNLYSLVQERFRDHPLEGHDLMLWGDLRMIFEPDENNEIWKNQFDWKALS</sequence>
<name>A0ABQ5DIQ2_9ASTR</name>
<evidence type="ECO:0000256" key="1">
    <source>
        <dbReference type="SAM" id="MobiDB-lite"/>
    </source>
</evidence>
<feature type="region of interest" description="Disordered" evidence="1">
    <location>
        <begin position="293"/>
        <end position="339"/>
    </location>
</feature>